<proteinExistence type="predicted"/>
<gene>
    <name evidence="1" type="ORF">JZ751_002519</name>
</gene>
<dbReference type="AlphaFoldDB" id="A0A8T2NER5"/>
<organism evidence="1 2">
    <name type="scientific">Albula glossodonta</name>
    <name type="common">roundjaw bonefish</name>
    <dbReference type="NCBI Taxonomy" id="121402"/>
    <lineage>
        <taxon>Eukaryota</taxon>
        <taxon>Metazoa</taxon>
        <taxon>Chordata</taxon>
        <taxon>Craniata</taxon>
        <taxon>Vertebrata</taxon>
        <taxon>Euteleostomi</taxon>
        <taxon>Actinopterygii</taxon>
        <taxon>Neopterygii</taxon>
        <taxon>Teleostei</taxon>
        <taxon>Albuliformes</taxon>
        <taxon>Albulidae</taxon>
        <taxon>Albula</taxon>
    </lineage>
</organism>
<name>A0A8T2NER5_9TELE</name>
<protein>
    <submittedName>
        <fullName evidence="1">Uncharacterized protein</fullName>
    </submittedName>
</protein>
<reference evidence="1" key="1">
    <citation type="thesis" date="2021" institute="BYU ScholarsArchive" country="Provo, UT, USA">
        <title>Applications of and Algorithms for Genome Assembly and Genomic Analyses with an Emphasis on Marine Teleosts.</title>
        <authorList>
            <person name="Pickett B.D."/>
        </authorList>
    </citation>
    <scope>NUCLEOTIDE SEQUENCE</scope>
    <source>
        <strain evidence="1">HI-2016</strain>
    </source>
</reference>
<dbReference type="Proteomes" id="UP000824540">
    <property type="component" value="Unassembled WGS sequence"/>
</dbReference>
<sequence>MALSQIHSRREEEGAHIIALRAADSQAVPGTARVREADVVGGTQTLSSALRGLSRWSSEETLQRRPFAAIGLSQRRHLKSSLAVESDWPEVFHEQEKPK</sequence>
<evidence type="ECO:0000313" key="2">
    <source>
        <dbReference type="Proteomes" id="UP000824540"/>
    </source>
</evidence>
<evidence type="ECO:0000313" key="1">
    <source>
        <dbReference type="EMBL" id="KAG9336172.1"/>
    </source>
</evidence>
<keyword evidence="2" id="KW-1185">Reference proteome</keyword>
<accession>A0A8T2NER5</accession>
<comment type="caution">
    <text evidence="1">The sequence shown here is derived from an EMBL/GenBank/DDBJ whole genome shotgun (WGS) entry which is preliminary data.</text>
</comment>
<dbReference type="EMBL" id="JAFBMS010000102">
    <property type="protein sequence ID" value="KAG9336172.1"/>
    <property type="molecule type" value="Genomic_DNA"/>
</dbReference>
<feature type="non-terminal residue" evidence="1">
    <location>
        <position position="99"/>
    </location>
</feature>